<evidence type="ECO:0000313" key="2">
    <source>
        <dbReference type="EMBL" id="QRC97442.1"/>
    </source>
</evidence>
<name>A0A7U2F2H8_PHANO</name>
<gene>
    <name evidence="2" type="ORF">JI435_087720</name>
</gene>
<dbReference type="KEGG" id="pno:SNOG_08772"/>
<dbReference type="VEuPathDB" id="FungiDB:JI435_087720"/>
<dbReference type="AlphaFoldDB" id="A0A7U2F2H8"/>
<keyword evidence="3" id="KW-1185">Reference proteome</keyword>
<reference evidence="3" key="1">
    <citation type="journal article" date="2021" name="BMC Genomics">
        <title>Chromosome-level genome assembly and manually-curated proteome of model necrotroph Parastagonospora nodorum Sn15 reveals a genome-wide trove of candidate effector homologs, and redundancy of virulence-related functions within an accessory chromosome.</title>
        <authorList>
            <person name="Bertazzoni S."/>
            <person name="Jones D.A.B."/>
            <person name="Phan H.T."/>
            <person name="Tan K.-C."/>
            <person name="Hane J.K."/>
        </authorList>
    </citation>
    <scope>NUCLEOTIDE SEQUENCE [LARGE SCALE GENOMIC DNA]</scope>
    <source>
        <strain evidence="3">SN15 / ATCC MYA-4574 / FGSC 10173)</strain>
    </source>
</reference>
<keyword evidence="1" id="KW-0472">Membrane</keyword>
<dbReference type="EMBL" id="CP069029">
    <property type="protein sequence ID" value="QRC97442.1"/>
    <property type="molecule type" value="Genomic_DNA"/>
</dbReference>
<accession>A0A7U2F2H8</accession>
<dbReference type="RefSeq" id="XP_001799080.1">
    <property type="nucleotide sequence ID" value="XM_001799028.1"/>
</dbReference>
<organism evidence="2 3">
    <name type="scientific">Phaeosphaeria nodorum (strain SN15 / ATCC MYA-4574 / FGSC 10173)</name>
    <name type="common">Glume blotch fungus</name>
    <name type="synonym">Parastagonospora nodorum</name>
    <dbReference type="NCBI Taxonomy" id="321614"/>
    <lineage>
        <taxon>Eukaryota</taxon>
        <taxon>Fungi</taxon>
        <taxon>Dikarya</taxon>
        <taxon>Ascomycota</taxon>
        <taxon>Pezizomycotina</taxon>
        <taxon>Dothideomycetes</taxon>
        <taxon>Pleosporomycetidae</taxon>
        <taxon>Pleosporales</taxon>
        <taxon>Pleosporineae</taxon>
        <taxon>Phaeosphaeriaceae</taxon>
        <taxon>Parastagonospora</taxon>
    </lineage>
</organism>
<dbReference type="Proteomes" id="UP000663193">
    <property type="component" value="Chromosome 7"/>
</dbReference>
<evidence type="ECO:0000313" key="3">
    <source>
        <dbReference type="Proteomes" id="UP000663193"/>
    </source>
</evidence>
<evidence type="ECO:0000256" key="1">
    <source>
        <dbReference type="SAM" id="Phobius"/>
    </source>
</evidence>
<sequence length="230" mass="24750">MYNTAINVPPGYYTTAAIINLATAHFPGVYNALLDPSSLVWDTTNIPGFYYDALFVGYIKIDWALHKVLACMAAVDGAVSFFTNSGSKLSRGDRGSMQLVAPWAYLAEPGIARPQLVNLVTMLQFFFAASGVIGGVMAKKGWFRTMEVGCELVGEGMGILGGGEIVLREIGDGGYEGGDEGAAPGMQVGKSARIVQRLVGMAKRVNGDWAAHVERELKGAWPGMKKHWRK</sequence>
<feature type="transmembrane region" description="Helical" evidence="1">
    <location>
        <begin position="116"/>
        <end position="138"/>
    </location>
</feature>
<keyword evidence="1" id="KW-0812">Transmembrane</keyword>
<dbReference type="OrthoDB" id="3665793at2759"/>
<keyword evidence="1" id="KW-1133">Transmembrane helix</keyword>
<protein>
    <submittedName>
        <fullName evidence="2">Uncharacterized protein</fullName>
    </submittedName>
</protein>
<proteinExistence type="predicted"/>